<keyword evidence="1" id="KW-1133">Transmembrane helix</keyword>
<feature type="transmembrane region" description="Helical" evidence="1">
    <location>
        <begin position="113"/>
        <end position="130"/>
    </location>
</feature>
<feature type="transmembrane region" description="Helical" evidence="1">
    <location>
        <begin position="207"/>
        <end position="225"/>
    </location>
</feature>
<evidence type="ECO:0000313" key="2">
    <source>
        <dbReference type="EMBL" id="SNV41408.1"/>
    </source>
</evidence>
<name>A0AAJ5BYS3_9SPHI</name>
<protein>
    <submittedName>
        <fullName evidence="2">Uncharacterized protein</fullName>
    </submittedName>
</protein>
<feature type="transmembrane region" description="Helical" evidence="1">
    <location>
        <begin position="12"/>
        <end position="31"/>
    </location>
</feature>
<feature type="transmembrane region" description="Helical" evidence="1">
    <location>
        <begin position="237"/>
        <end position="257"/>
    </location>
</feature>
<evidence type="ECO:0000256" key="1">
    <source>
        <dbReference type="SAM" id="Phobius"/>
    </source>
</evidence>
<dbReference type="EMBL" id="LT906468">
    <property type="protein sequence ID" value="SNV41408.1"/>
    <property type="molecule type" value="Genomic_DNA"/>
</dbReference>
<sequence>MAAPKTLSFLNLVMVALNFLWIACLENGLLFSFSFTDTIAFYPSYLTPAKFAYQIWNFIAFNMVLATYMMYVGTQKNSLNENVVKKVQKIDYLLILNQMALGLSMTLKHNDYFYWSLLYSIICLVSVMLINKRIQIQRLTTNSFTRYFIRLGFGVFTGWLMFVIGFNFAVILVKLSPSIGDPLFFYLNLLALAITCACMLAYSYYNYLPSVSAVLAWGSYGAYVENKQDPLPTQYDILPFLIISMILGLIFTAFNYYRCTVRRKLLTVTMQEPPSIT</sequence>
<evidence type="ECO:0000313" key="3">
    <source>
        <dbReference type="Proteomes" id="UP000215355"/>
    </source>
</evidence>
<keyword evidence="1" id="KW-0812">Transmembrane</keyword>
<accession>A0AAJ5BYS3</accession>
<feature type="transmembrane region" description="Helical" evidence="1">
    <location>
        <begin position="151"/>
        <end position="171"/>
    </location>
</feature>
<dbReference type="PROSITE" id="PS51257">
    <property type="entry name" value="PROKAR_LIPOPROTEIN"/>
    <property type="match status" value="1"/>
</dbReference>
<proteinExistence type="predicted"/>
<dbReference type="AlphaFoldDB" id="A0AAJ5BYS3"/>
<reference evidence="2 3" key="1">
    <citation type="submission" date="2017-06" db="EMBL/GenBank/DDBJ databases">
        <authorList>
            <consortium name="Pathogen Informatics"/>
        </authorList>
    </citation>
    <scope>NUCLEOTIDE SEQUENCE [LARGE SCALE GENOMIC DNA]</scope>
    <source>
        <strain evidence="2 3">NCTC12149</strain>
    </source>
</reference>
<organism evidence="2 3">
    <name type="scientific">Sphingobacterium mizutaii</name>
    <dbReference type="NCBI Taxonomy" id="1010"/>
    <lineage>
        <taxon>Bacteria</taxon>
        <taxon>Pseudomonadati</taxon>
        <taxon>Bacteroidota</taxon>
        <taxon>Sphingobacteriia</taxon>
        <taxon>Sphingobacteriales</taxon>
        <taxon>Sphingobacteriaceae</taxon>
        <taxon>Sphingobacterium</taxon>
    </lineage>
</organism>
<gene>
    <name evidence="2" type="ORF">SAMEA4412673_00475</name>
</gene>
<keyword evidence="1" id="KW-0472">Membrane</keyword>
<dbReference type="Proteomes" id="UP000215355">
    <property type="component" value="Chromosome 1"/>
</dbReference>
<feature type="transmembrane region" description="Helical" evidence="1">
    <location>
        <begin position="51"/>
        <end position="69"/>
    </location>
</feature>
<feature type="transmembrane region" description="Helical" evidence="1">
    <location>
        <begin position="90"/>
        <end position="107"/>
    </location>
</feature>
<feature type="transmembrane region" description="Helical" evidence="1">
    <location>
        <begin position="183"/>
        <end position="202"/>
    </location>
</feature>
<dbReference type="KEGG" id="smiz:4412673_00475"/>